<name>A0A081BXL5_VECG1</name>
<organism evidence="8">
    <name type="scientific">Vecturithrix granuli</name>
    <dbReference type="NCBI Taxonomy" id="1499967"/>
    <lineage>
        <taxon>Bacteria</taxon>
        <taxon>Candidatus Moduliflexota</taxon>
        <taxon>Candidatus Vecturitrichia</taxon>
        <taxon>Candidatus Vecturitrichales</taxon>
        <taxon>Candidatus Vecturitrichaceae</taxon>
        <taxon>Candidatus Vecturithrix</taxon>
    </lineage>
</organism>
<dbReference type="PROSITE" id="PS00198">
    <property type="entry name" value="4FE4S_FER_1"/>
    <property type="match status" value="1"/>
</dbReference>
<evidence type="ECO:0000256" key="4">
    <source>
        <dbReference type="ARBA" id="ARBA00022982"/>
    </source>
</evidence>
<keyword evidence="4" id="KW-0249">Electron transport</keyword>
<keyword evidence="5" id="KW-0408">Iron</keyword>
<dbReference type="PANTHER" id="PTHR30176">
    <property type="entry name" value="FERREDOXIN-TYPE PROTEIN NAPH"/>
    <property type="match status" value="1"/>
</dbReference>
<keyword evidence="3" id="KW-0479">Metal-binding</keyword>
<feature type="domain" description="4Fe-4S ferredoxin-type" evidence="7">
    <location>
        <begin position="27"/>
        <end position="55"/>
    </location>
</feature>
<dbReference type="Gene3D" id="3.30.70.20">
    <property type="match status" value="1"/>
</dbReference>
<keyword evidence="9" id="KW-1185">Reference proteome</keyword>
<sequence>MCHYVCWMAPFMVLGTALKNILKWPSLHLKANIEQCINCKCCNKACPMSLPVNEMVQRAAMQHSECILCGECVEICPKDVIRYTFSRPQ</sequence>
<dbReference type="InterPro" id="IPR017900">
    <property type="entry name" value="4Fe4S_Fe_S_CS"/>
</dbReference>
<dbReference type="eggNOG" id="COG0348">
    <property type="taxonomic scope" value="Bacteria"/>
</dbReference>
<dbReference type="GO" id="GO:0051539">
    <property type="term" value="F:4 iron, 4 sulfur cluster binding"/>
    <property type="evidence" value="ECO:0007669"/>
    <property type="project" value="UniProtKB-KW"/>
</dbReference>
<dbReference type="AlphaFoldDB" id="A0A081BXL5"/>
<dbReference type="GO" id="GO:0005886">
    <property type="term" value="C:plasma membrane"/>
    <property type="evidence" value="ECO:0007669"/>
    <property type="project" value="TreeGrafter"/>
</dbReference>
<evidence type="ECO:0000256" key="6">
    <source>
        <dbReference type="ARBA" id="ARBA00023014"/>
    </source>
</evidence>
<dbReference type="HOGENOM" id="CLU_2448605_0_0_0"/>
<keyword evidence="2" id="KW-0004">4Fe-4S</keyword>
<evidence type="ECO:0000256" key="2">
    <source>
        <dbReference type="ARBA" id="ARBA00022485"/>
    </source>
</evidence>
<evidence type="ECO:0000313" key="9">
    <source>
        <dbReference type="Proteomes" id="UP000030661"/>
    </source>
</evidence>
<accession>A0A081BXL5</accession>
<dbReference type="GO" id="GO:0046872">
    <property type="term" value="F:metal ion binding"/>
    <property type="evidence" value="ECO:0007669"/>
    <property type="project" value="UniProtKB-KW"/>
</dbReference>
<dbReference type="STRING" id="1499967.U27_04034"/>
<dbReference type="Pfam" id="PF13187">
    <property type="entry name" value="Fer4_9"/>
    <property type="match status" value="1"/>
</dbReference>
<keyword evidence="6" id="KW-0411">Iron-sulfur</keyword>
<reference evidence="8" key="1">
    <citation type="journal article" date="2015" name="PeerJ">
        <title>First genomic representation of candidate bacterial phylum KSB3 points to enhanced environmental sensing as a trigger of wastewater bulking.</title>
        <authorList>
            <person name="Sekiguchi Y."/>
            <person name="Ohashi A."/>
            <person name="Parks D.H."/>
            <person name="Yamauchi T."/>
            <person name="Tyson G.W."/>
            <person name="Hugenholtz P."/>
        </authorList>
    </citation>
    <scope>NUCLEOTIDE SEQUENCE [LARGE SCALE GENOMIC DNA]</scope>
</reference>
<keyword evidence="1" id="KW-0813">Transport</keyword>
<protein>
    <submittedName>
        <fullName evidence="8">4Fe-4S ferredoxin iron-sulfur binding domain protein</fullName>
    </submittedName>
</protein>
<gene>
    <name evidence="8" type="ORF">U27_04034</name>
</gene>
<dbReference type="PANTHER" id="PTHR30176:SF3">
    <property type="entry name" value="FERREDOXIN-TYPE PROTEIN NAPH"/>
    <property type="match status" value="1"/>
</dbReference>
<dbReference type="SUPFAM" id="SSF54862">
    <property type="entry name" value="4Fe-4S ferredoxins"/>
    <property type="match status" value="1"/>
</dbReference>
<dbReference type="InterPro" id="IPR017896">
    <property type="entry name" value="4Fe4S_Fe-S-bd"/>
</dbReference>
<evidence type="ECO:0000256" key="3">
    <source>
        <dbReference type="ARBA" id="ARBA00022723"/>
    </source>
</evidence>
<proteinExistence type="predicted"/>
<dbReference type="Proteomes" id="UP000030661">
    <property type="component" value="Unassembled WGS sequence"/>
</dbReference>
<dbReference type="InterPro" id="IPR051684">
    <property type="entry name" value="Electron_Trans/Redox"/>
</dbReference>
<dbReference type="EMBL" id="DF820465">
    <property type="protein sequence ID" value="GAK57070.1"/>
    <property type="molecule type" value="Genomic_DNA"/>
</dbReference>
<feature type="domain" description="4Fe-4S ferredoxin-type" evidence="7">
    <location>
        <begin position="57"/>
        <end position="86"/>
    </location>
</feature>
<evidence type="ECO:0000256" key="5">
    <source>
        <dbReference type="ARBA" id="ARBA00023004"/>
    </source>
</evidence>
<evidence type="ECO:0000259" key="7">
    <source>
        <dbReference type="PROSITE" id="PS51379"/>
    </source>
</evidence>
<evidence type="ECO:0000256" key="1">
    <source>
        <dbReference type="ARBA" id="ARBA00022448"/>
    </source>
</evidence>
<evidence type="ECO:0000313" key="8">
    <source>
        <dbReference type="EMBL" id="GAK57070.1"/>
    </source>
</evidence>
<dbReference type="PROSITE" id="PS51379">
    <property type="entry name" value="4FE4S_FER_2"/>
    <property type="match status" value="2"/>
</dbReference>